<dbReference type="Gene3D" id="2.60.120.780">
    <property type="entry name" value="PINIT domain"/>
    <property type="match status" value="1"/>
</dbReference>
<evidence type="ECO:0000256" key="7">
    <source>
        <dbReference type="ARBA" id="ARBA00022833"/>
    </source>
</evidence>
<feature type="domain" description="SAP" evidence="10">
    <location>
        <begin position="19"/>
        <end position="53"/>
    </location>
</feature>
<protein>
    <submittedName>
        <fullName evidence="13">PINIT domain</fullName>
    </submittedName>
</protein>
<evidence type="ECO:0000256" key="4">
    <source>
        <dbReference type="ARBA" id="ARBA00022723"/>
    </source>
</evidence>
<evidence type="ECO:0000256" key="1">
    <source>
        <dbReference type="ARBA" id="ARBA00004718"/>
    </source>
</evidence>
<keyword evidence="14" id="KW-1185">Reference proteome</keyword>
<dbReference type="GO" id="GO:0000785">
    <property type="term" value="C:chromatin"/>
    <property type="evidence" value="ECO:0007669"/>
    <property type="project" value="TreeGrafter"/>
</dbReference>
<dbReference type="Gene3D" id="3.30.40.10">
    <property type="entry name" value="Zinc/RING finger domain, C3HC4 (zinc finger)"/>
    <property type="match status" value="1"/>
</dbReference>
<accession>A0A9W7SLG9</accession>
<feature type="region of interest" description="Disordered" evidence="9">
    <location>
        <begin position="389"/>
        <end position="429"/>
    </location>
</feature>
<feature type="region of interest" description="Disordered" evidence="9">
    <location>
        <begin position="70"/>
        <end position="119"/>
    </location>
</feature>
<dbReference type="GO" id="GO:0061665">
    <property type="term" value="F:SUMO ligase activity"/>
    <property type="evidence" value="ECO:0007669"/>
    <property type="project" value="TreeGrafter"/>
</dbReference>
<dbReference type="Proteomes" id="UP001138500">
    <property type="component" value="Unassembled WGS sequence"/>
</dbReference>
<gene>
    <name evidence="13" type="ORF">Tdes44962_MAKER04706</name>
</gene>
<dbReference type="SMART" id="SM00513">
    <property type="entry name" value="SAP"/>
    <property type="match status" value="1"/>
</dbReference>
<keyword evidence="3" id="KW-0808">Transferase</keyword>
<dbReference type="OrthoDB" id="28127at2759"/>
<evidence type="ECO:0000256" key="6">
    <source>
        <dbReference type="ARBA" id="ARBA00022786"/>
    </source>
</evidence>
<dbReference type="AlphaFoldDB" id="A0A9W7SLG9"/>
<dbReference type="InterPro" id="IPR023321">
    <property type="entry name" value="PINIT"/>
</dbReference>
<evidence type="ECO:0000313" key="13">
    <source>
        <dbReference type="EMBL" id="KAH9822737.1"/>
    </source>
</evidence>
<dbReference type="EMBL" id="RIBY02002212">
    <property type="protein sequence ID" value="KAH9822737.1"/>
    <property type="molecule type" value="Genomic_DNA"/>
</dbReference>
<evidence type="ECO:0000256" key="2">
    <source>
        <dbReference type="ARBA" id="ARBA00005383"/>
    </source>
</evidence>
<evidence type="ECO:0000259" key="11">
    <source>
        <dbReference type="PROSITE" id="PS51044"/>
    </source>
</evidence>
<dbReference type="InterPro" id="IPR003034">
    <property type="entry name" value="SAP_dom"/>
</dbReference>
<evidence type="ECO:0000256" key="3">
    <source>
        <dbReference type="ARBA" id="ARBA00022679"/>
    </source>
</evidence>
<comment type="similarity">
    <text evidence="2">Belongs to the PIAS family.</text>
</comment>
<evidence type="ECO:0000313" key="14">
    <source>
        <dbReference type="Proteomes" id="UP001138500"/>
    </source>
</evidence>
<dbReference type="InterPro" id="IPR038654">
    <property type="entry name" value="PINIT_sf"/>
</dbReference>
<reference evidence="13 14" key="2">
    <citation type="journal article" date="2021" name="Curr. Genet.">
        <title>Genetic response to nitrogen starvation in the aggressive Eucalyptus foliar pathogen Teratosphaeria destructans.</title>
        <authorList>
            <person name="Havenga M."/>
            <person name="Wingfield B.D."/>
            <person name="Wingfield M.J."/>
            <person name="Dreyer L.L."/>
            <person name="Roets F."/>
            <person name="Aylward J."/>
        </authorList>
    </citation>
    <scope>NUCLEOTIDE SEQUENCE [LARGE SCALE GENOMIC DNA]</scope>
    <source>
        <strain evidence="13">CMW44962</strain>
    </source>
</reference>
<feature type="region of interest" description="Disordered" evidence="9">
    <location>
        <begin position="447"/>
        <end position="517"/>
    </location>
</feature>
<evidence type="ECO:0000259" key="10">
    <source>
        <dbReference type="PROSITE" id="PS50800"/>
    </source>
</evidence>
<sequence length="675" mass="73783">MATDAATFQQQKPYVVTRLKGLLNDQLKEILRAYGRPVTGNKAHLQTRCIALLDEAAQQGDATLFNDIRHRAGNKGKPQPKEPANDHPTNGHTAPGSYPSSHMAPAKSSAAAGQSRAPAGSRLMFRDSPFYELDEVIANQTALPAQEMPQNRNTIKVDISLSVEQCKKIADQGMRVLMYCGITSGINPYSAIDVAFPNQIEVRINEDDVKSNYKGLKNKPGTTKPADLTSKLRIRPGYQNKLTVTYALTTKRYAFVIYLAKYVSPAALAEKIKAGSIISKQKVLAEMHKINSDPDIEATSTRMSLKDPISIVRITLPVRGTVCSHNQCFDGRMFLEMMEQAPQWNCPTCNKTLSFQSLCVDKYFEEILKNTPASVEQVEVDPDGEWRIIKDENDDDKAKSGPAPRASYDDDFDDDLVEIDPTNKPVNGLKRESLQPINSAHALAAFSTPPLSSREPSVTQSTSSFARAGDKRGQSVTIDLTLSDDEDEPPRPAKRQATTSSTQNNTANSTNAVHTPASLPDVNRFLQHFPHRQADYRQNNHRPMSPPQRNTLPPPNANGINDSSPRRPYNESSSFTSFTNQPWISRPASASHQMGFQSFSLSRQPPAPSPLGSTSPLNGGFRLPPIQTHAPASPGQYPAAPSSGPSEHIFGSGSSFAGWRSDAPRGSSSYSDSPG</sequence>
<evidence type="ECO:0000259" key="12">
    <source>
        <dbReference type="PROSITE" id="PS51466"/>
    </source>
</evidence>
<feature type="region of interest" description="Disordered" evidence="9">
    <location>
        <begin position="537"/>
        <end position="675"/>
    </location>
</feature>
<keyword evidence="4" id="KW-0479">Metal-binding</keyword>
<dbReference type="GO" id="GO:0008270">
    <property type="term" value="F:zinc ion binding"/>
    <property type="evidence" value="ECO:0007669"/>
    <property type="project" value="UniProtKB-KW"/>
</dbReference>
<evidence type="ECO:0000256" key="9">
    <source>
        <dbReference type="SAM" id="MobiDB-lite"/>
    </source>
</evidence>
<feature type="domain" description="SP-RING-type" evidence="11">
    <location>
        <begin position="292"/>
        <end position="377"/>
    </location>
</feature>
<feature type="compositionally biased region" description="Polar residues" evidence="9">
    <location>
        <begin position="666"/>
        <end position="675"/>
    </location>
</feature>
<feature type="compositionally biased region" description="Low complexity" evidence="9">
    <location>
        <begin position="496"/>
        <end position="512"/>
    </location>
</feature>
<evidence type="ECO:0000256" key="8">
    <source>
        <dbReference type="PROSITE-ProRule" id="PRU00452"/>
    </source>
</evidence>
<dbReference type="PROSITE" id="PS51466">
    <property type="entry name" value="PINIT"/>
    <property type="match status" value="1"/>
</dbReference>
<organism evidence="13 14">
    <name type="scientific">Teratosphaeria destructans</name>
    <dbReference type="NCBI Taxonomy" id="418781"/>
    <lineage>
        <taxon>Eukaryota</taxon>
        <taxon>Fungi</taxon>
        <taxon>Dikarya</taxon>
        <taxon>Ascomycota</taxon>
        <taxon>Pezizomycotina</taxon>
        <taxon>Dothideomycetes</taxon>
        <taxon>Dothideomycetidae</taxon>
        <taxon>Mycosphaerellales</taxon>
        <taxon>Teratosphaeriaceae</taxon>
        <taxon>Teratosphaeria</taxon>
    </lineage>
</organism>
<dbReference type="PROSITE" id="PS51044">
    <property type="entry name" value="ZF_SP_RING"/>
    <property type="match status" value="1"/>
</dbReference>
<dbReference type="PROSITE" id="PS50800">
    <property type="entry name" value="SAP"/>
    <property type="match status" value="1"/>
</dbReference>
<dbReference type="Pfam" id="PF02037">
    <property type="entry name" value="SAP"/>
    <property type="match status" value="1"/>
</dbReference>
<dbReference type="Pfam" id="PF02891">
    <property type="entry name" value="zf-MIZ"/>
    <property type="match status" value="1"/>
</dbReference>
<comment type="caution">
    <text evidence="13">The sequence shown here is derived from an EMBL/GenBank/DDBJ whole genome shotgun (WGS) entry which is preliminary data.</text>
</comment>
<comment type="pathway">
    <text evidence="1">Protein modification; protein sumoylation.</text>
</comment>
<feature type="domain" description="PINIT" evidence="12">
    <location>
        <begin position="101"/>
        <end position="263"/>
    </location>
</feature>
<feature type="compositionally biased region" description="Basic and acidic residues" evidence="9">
    <location>
        <begin position="389"/>
        <end position="399"/>
    </location>
</feature>
<feature type="compositionally biased region" description="Polar residues" evidence="9">
    <location>
        <begin position="449"/>
        <end position="465"/>
    </location>
</feature>
<feature type="compositionally biased region" description="Polar residues" evidence="9">
    <location>
        <begin position="570"/>
        <end position="603"/>
    </location>
</feature>
<dbReference type="InterPro" id="IPR004181">
    <property type="entry name" value="Znf_MIZ"/>
</dbReference>
<dbReference type="PANTHER" id="PTHR10782">
    <property type="entry name" value="ZINC FINGER MIZ DOMAIN-CONTAINING PROTEIN"/>
    <property type="match status" value="1"/>
</dbReference>
<evidence type="ECO:0000256" key="5">
    <source>
        <dbReference type="ARBA" id="ARBA00022771"/>
    </source>
</evidence>
<keyword evidence="6" id="KW-0833">Ubl conjugation pathway</keyword>
<keyword evidence="7" id="KW-0862">Zinc</keyword>
<feature type="compositionally biased region" description="Acidic residues" evidence="9">
    <location>
        <begin position="409"/>
        <end position="418"/>
    </location>
</feature>
<keyword evidence="5 8" id="KW-0863">Zinc-finger</keyword>
<proteinExistence type="inferred from homology"/>
<dbReference type="PANTHER" id="PTHR10782:SF4">
    <property type="entry name" value="TONALLI, ISOFORM E"/>
    <property type="match status" value="1"/>
</dbReference>
<reference evidence="13 14" key="1">
    <citation type="journal article" date="2018" name="IMA Fungus">
        <title>IMA Genome-F 10: Nine draft genome sequences of Claviceps purpurea s.lat., including C. arundinis, C. humidiphila, and C. cf. spartinae, pseudomolecules for the pitch canker pathogen Fusarium circinatum, draft genome of Davidsoniella eucalypti, Grosmannia galeiformis, Quambalaria eucalypti, and Teratosphaeria destructans.</title>
        <authorList>
            <person name="Wingfield B.D."/>
            <person name="Liu M."/>
            <person name="Nguyen H.D."/>
            <person name="Lane F.A."/>
            <person name="Morgan S.W."/>
            <person name="De Vos L."/>
            <person name="Wilken P.M."/>
            <person name="Duong T.A."/>
            <person name="Aylward J."/>
            <person name="Coetzee M.P."/>
            <person name="Dadej K."/>
            <person name="De Beer Z.W."/>
            <person name="Findlay W."/>
            <person name="Havenga M."/>
            <person name="Kolarik M."/>
            <person name="Menzies J.G."/>
            <person name="Naidoo K."/>
            <person name="Pochopski O."/>
            <person name="Shoukouhi P."/>
            <person name="Santana Q.C."/>
            <person name="Seifert K.A."/>
            <person name="Soal N."/>
            <person name="Steenkamp E.T."/>
            <person name="Tatham C.T."/>
            <person name="van der Nest M.A."/>
            <person name="Wingfield M.J."/>
        </authorList>
    </citation>
    <scope>NUCLEOTIDE SEQUENCE [LARGE SCALE GENOMIC DNA]</scope>
    <source>
        <strain evidence="13">CMW44962</strain>
    </source>
</reference>
<name>A0A9W7SLG9_9PEZI</name>
<dbReference type="CDD" id="cd16650">
    <property type="entry name" value="SP-RING_PIAS-like"/>
    <property type="match status" value="1"/>
</dbReference>
<dbReference type="GO" id="GO:0016925">
    <property type="term" value="P:protein sumoylation"/>
    <property type="evidence" value="ECO:0007669"/>
    <property type="project" value="TreeGrafter"/>
</dbReference>
<dbReference type="Pfam" id="PF14324">
    <property type="entry name" value="PINIT"/>
    <property type="match status" value="1"/>
</dbReference>
<dbReference type="InterPro" id="IPR013083">
    <property type="entry name" value="Znf_RING/FYVE/PHD"/>
</dbReference>